<feature type="region of interest" description="Disordered" evidence="1">
    <location>
        <begin position="36"/>
        <end position="56"/>
    </location>
</feature>
<accession>A0A8S8ZIB8</accession>
<evidence type="ECO:0000256" key="1">
    <source>
        <dbReference type="SAM" id="MobiDB-lite"/>
    </source>
</evidence>
<dbReference type="Proteomes" id="UP000433876">
    <property type="component" value="Unassembled WGS sequence"/>
</dbReference>
<proteinExistence type="predicted"/>
<dbReference type="InterPro" id="IPR032549">
    <property type="entry name" value="DUF4939"/>
</dbReference>
<evidence type="ECO:0000313" key="3">
    <source>
        <dbReference type="EMBL" id="KAA8630397.1"/>
    </source>
</evidence>
<evidence type="ECO:0000313" key="4">
    <source>
        <dbReference type="Proteomes" id="UP000433876"/>
    </source>
</evidence>
<dbReference type="AlphaFoldDB" id="A0A8S8ZIB8"/>
<name>A0A8S8ZIB8_SORMA</name>
<reference evidence="3 4" key="1">
    <citation type="submission" date="2017-07" db="EMBL/GenBank/DDBJ databases">
        <title>Genome sequence of the Sordaria macrospora wild type strain R19027.</title>
        <authorList>
            <person name="Nowrousian M."/>
            <person name="Teichert I."/>
            <person name="Kueck U."/>
        </authorList>
    </citation>
    <scope>NUCLEOTIDE SEQUENCE [LARGE SCALE GENOMIC DNA]</scope>
    <source>
        <strain evidence="3 4">R19027</strain>
        <tissue evidence="3">Mycelium</tissue>
    </source>
</reference>
<gene>
    <name evidence="3" type="ORF">SMACR_04512</name>
</gene>
<evidence type="ECO:0000259" key="2">
    <source>
        <dbReference type="Pfam" id="PF16297"/>
    </source>
</evidence>
<organism evidence="3 4">
    <name type="scientific">Sordaria macrospora</name>
    <dbReference type="NCBI Taxonomy" id="5147"/>
    <lineage>
        <taxon>Eukaryota</taxon>
        <taxon>Fungi</taxon>
        <taxon>Dikarya</taxon>
        <taxon>Ascomycota</taxon>
        <taxon>Pezizomycotina</taxon>
        <taxon>Sordariomycetes</taxon>
        <taxon>Sordariomycetidae</taxon>
        <taxon>Sordariales</taxon>
        <taxon>Sordariaceae</taxon>
        <taxon>Sordaria</taxon>
    </lineage>
</organism>
<feature type="domain" description="DUF4939" evidence="2">
    <location>
        <begin position="54"/>
        <end position="155"/>
    </location>
</feature>
<dbReference type="EMBL" id="NMPR01000105">
    <property type="protein sequence ID" value="KAA8630397.1"/>
    <property type="molecule type" value="Genomic_DNA"/>
</dbReference>
<sequence>MSSSAGTSTQGEPLNATALNRQLKVMQDRINQLEAQLQAGSGAPRAKAGEGTPKERKRVKLSAPREFDGQQAALAGFLIQMQAYLHFYEDQFASEFEKVTYAGTRLVDKALTWFEPILKDYYENGDQATDFTKKVLNSYADFTEALSRVFGEKDETRRAQERLTHLRQTKMHFAATSTTTG</sequence>
<comment type="caution">
    <text evidence="3">The sequence shown here is derived from an EMBL/GenBank/DDBJ whole genome shotgun (WGS) entry which is preliminary data.</text>
</comment>
<dbReference type="Pfam" id="PF16297">
    <property type="entry name" value="DUF4939"/>
    <property type="match status" value="1"/>
</dbReference>
<protein>
    <recommendedName>
        <fullName evidence="2">DUF4939 domain-containing protein</fullName>
    </recommendedName>
</protein>
<dbReference type="VEuPathDB" id="FungiDB:SMAC_04512"/>